<name>A0ABT4DSM1_9BACL</name>
<dbReference type="PANTHER" id="PTHR30435">
    <property type="entry name" value="FLAGELLAR PROTEIN"/>
    <property type="match status" value="1"/>
</dbReference>
<keyword evidence="5" id="KW-0966">Cell projection</keyword>
<sequence length="287" mass="31221">MIRGLYTAASGMMTQQRRHDTVTNNIANANTPGYKSVTGVTRSFPEMLLSLQGGDKASGREIGRLNTGVFAEESRMLFNQGDLMQTNQAGDFALLADLQVPGVTFDGSGKGLDAQGNVVFKPEAFFTVREGNEVRYTRDGHFRVNAQNELVTADGAQVLNRNNAPVVLDGQALEDVMLNPAGQLYNTRTGAAIGGADLLITRIDNPNDLIRTGNGRFRLQNGAQPGAPVELGRDVQVQQGYLERSNVDPAQSTIDMMTAYRAYEANQKIVQFYDKSLDKTVNEVGRV</sequence>
<dbReference type="InterPro" id="IPR037925">
    <property type="entry name" value="FlgE/F/G-like"/>
</dbReference>
<keyword evidence="5" id="KW-0282">Flagellum</keyword>
<keyword evidence="5" id="KW-0969">Cilium</keyword>
<accession>A0ABT4DSM1</accession>
<dbReference type="PANTHER" id="PTHR30435:SF19">
    <property type="entry name" value="FLAGELLAR BASAL-BODY ROD PROTEIN FLGG"/>
    <property type="match status" value="1"/>
</dbReference>
<dbReference type="SUPFAM" id="SSF117143">
    <property type="entry name" value="Flagellar hook protein flgE"/>
    <property type="match status" value="1"/>
</dbReference>
<dbReference type="Pfam" id="PF22692">
    <property type="entry name" value="LlgE_F_G_D1"/>
    <property type="match status" value="1"/>
</dbReference>
<feature type="domain" description="Flagellar basal-body/hook protein C-terminal" evidence="3">
    <location>
        <begin position="238"/>
        <end position="282"/>
    </location>
</feature>
<proteinExistence type="inferred from homology"/>
<dbReference type="Pfam" id="PF00460">
    <property type="entry name" value="Flg_bb_rod"/>
    <property type="match status" value="1"/>
</dbReference>
<dbReference type="Proteomes" id="UP001207626">
    <property type="component" value="Unassembled WGS sequence"/>
</dbReference>
<protein>
    <submittedName>
        <fullName evidence="5">Flagellar hook-basal body protein</fullName>
    </submittedName>
</protein>
<evidence type="ECO:0000256" key="1">
    <source>
        <dbReference type="ARBA" id="ARBA00009677"/>
    </source>
</evidence>
<organism evidence="5 6">
    <name type="scientific">Paenibacillus apiarius</name>
    <dbReference type="NCBI Taxonomy" id="46240"/>
    <lineage>
        <taxon>Bacteria</taxon>
        <taxon>Bacillati</taxon>
        <taxon>Bacillota</taxon>
        <taxon>Bacilli</taxon>
        <taxon>Bacillales</taxon>
        <taxon>Paenibacillaceae</taxon>
        <taxon>Paenibacillus</taxon>
    </lineage>
</organism>
<dbReference type="InterPro" id="IPR019776">
    <property type="entry name" value="Flagellar_basal_body_rod_CS"/>
</dbReference>
<gene>
    <name evidence="5" type="ORF">M5X09_11695</name>
</gene>
<evidence type="ECO:0000313" key="5">
    <source>
        <dbReference type="EMBL" id="MCY9520339.1"/>
    </source>
</evidence>
<evidence type="ECO:0000259" key="3">
    <source>
        <dbReference type="Pfam" id="PF06429"/>
    </source>
</evidence>
<reference evidence="5 6" key="1">
    <citation type="submission" date="2022-05" db="EMBL/GenBank/DDBJ databases">
        <title>Genome Sequencing of Bee-Associated Microbes.</title>
        <authorList>
            <person name="Dunlap C."/>
        </authorList>
    </citation>
    <scope>NUCLEOTIDE SEQUENCE [LARGE SCALE GENOMIC DNA]</scope>
    <source>
        <strain evidence="5 6">NRRL NRS-1438</strain>
    </source>
</reference>
<feature type="domain" description="Flagellar hook protein FlgE/F/G-like D1" evidence="4">
    <location>
        <begin position="123"/>
        <end position="183"/>
    </location>
</feature>
<dbReference type="PROSITE" id="PS00588">
    <property type="entry name" value="FLAGELLA_BB_ROD"/>
    <property type="match status" value="1"/>
</dbReference>
<dbReference type="InterPro" id="IPR053967">
    <property type="entry name" value="LlgE_F_G-like_D1"/>
</dbReference>
<evidence type="ECO:0000313" key="6">
    <source>
        <dbReference type="Proteomes" id="UP001207626"/>
    </source>
</evidence>
<feature type="domain" description="Flagellar basal body rod protein N-terminal" evidence="2">
    <location>
        <begin position="5"/>
        <end position="35"/>
    </location>
</feature>
<dbReference type="RefSeq" id="WP_087433976.1">
    <property type="nucleotide sequence ID" value="NZ_JAMDLV010000017.1"/>
</dbReference>
<evidence type="ECO:0000259" key="4">
    <source>
        <dbReference type="Pfam" id="PF22692"/>
    </source>
</evidence>
<evidence type="ECO:0000259" key="2">
    <source>
        <dbReference type="Pfam" id="PF00460"/>
    </source>
</evidence>
<keyword evidence="6" id="KW-1185">Reference proteome</keyword>
<comment type="similarity">
    <text evidence="1">Belongs to the flagella basal body rod proteins family.</text>
</comment>
<dbReference type="Pfam" id="PF06429">
    <property type="entry name" value="Flg_bbr_C"/>
    <property type="match status" value="1"/>
</dbReference>
<dbReference type="EMBL" id="JAMDLW010000014">
    <property type="protein sequence ID" value="MCY9520339.1"/>
    <property type="molecule type" value="Genomic_DNA"/>
</dbReference>
<comment type="caution">
    <text evidence="5">The sequence shown here is derived from an EMBL/GenBank/DDBJ whole genome shotgun (WGS) entry which is preliminary data.</text>
</comment>
<dbReference type="InterPro" id="IPR010930">
    <property type="entry name" value="Flg_bb/hook_C_dom"/>
</dbReference>
<dbReference type="InterPro" id="IPR001444">
    <property type="entry name" value="Flag_bb_rod_N"/>
</dbReference>